<feature type="domain" description="Acyltransferase 3" evidence="4">
    <location>
        <begin position="221"/>
        <end position="610"/>
    </location>
</feature>
<feature type="signal peptide" evidence="3">
    <location>
        <begin position="1"/>
        <end position="19"/>
    </location>
</feature>
<feature type="transmembrane region" description="Helical" evidence="2">
    <location>
        <begin position="449"/>
        <end position="467"/>
    </location>
</feature>
<evidence type="ECO:0000256" key="2">
    <source>
        <dbReference type="SAM" id="Phobius"/>
    </source>
</evidence>
<feature type="transmembrane region" description="Helical" evidence="2">
    <location>
        <begin position="398"/>
        <end position="418"/>
    </location>
</feature>
<dbReference type="InterPro" id="IPR052728">
    <property type="entry name" value="O2_lipid_transport_reg"/>
</dbReference>
<dbReference type="Proteomes" id="UP001154078">
    <property type="component" value="Chromosome 2"/>
</dbReference>
<evidence type="ECO:0000313" key="6">
    <source>
        <dbReference type="Proteomes" id="UP001154078"/>
    </source>
</evidence>
<feature type="region of interest" description="Disordered" evidence="1">
    <location>
        <begin position="630"/>
        <end position="651"/>
    </location>
</feature>
<feature type="transmembrane region" description="Helical" evidence="2">
    <location>
        <begin position="371"/>
        <end position="391"/>
    </location>
</feature>
<dbReference type="OrthoDB" id="10265389at2759"/>
<dbReference type="Pfam" id="PF01757">
    <property type="entry name" value="Acyl_transf_3"/>
    <property type="match status" value="1"/>
</dbReference>
<organism evidence="5 6">
    <name type="scientific">Brassicogethes aeneus</name>
    <name type="common">Rape pollen beetle</name>
    <name type="synonym">Meligethes aeneus</name>
    <dbReference type="NCBI Taxonomy" id="1431903"/>
    <lineage>
        <taxon>Eukaryota</taxon>
        <taxon>Metazoa</taxon>
        <taxon>Ecdysozoa</taxon>
        <taxon>Arthropoda</taxon>
        <taxon>Hexapoda</taxon>
        <taxon>Insecta</taxon>
        <taxon>Pterygota</taxon>
        <taxon>Neoptera</taxon>
        <taxon>Endopterygota</taxon>
        <taxon>Coleoptera</taxon>
        <taxon>Polyphaga</taxon>
        <taxon>Cucujiformia</taxon>
        <taxon>Nitidulidae</taxon>
        <taxon>Meligethinae</taxon>
        <taxon>Brassicogethes</taxon>
    </lineage>
</organism>
<keyword evidence="2" id="KW-1133">Transmembrane helix</keyword>
<proteinExistence type="predicted"/>
<feature type="transmembrane region" description="Helical" evidence="2">
    <location>
        <begin position="307"/>
        <end position="326"/>
    </location>
</feature>
<feature type="transmembrane region" description="Helical" evidence="2">
    <location>
        <begin position="153"/>
        <end position="172"/>
    </location>
</feature>
<reference evidence="5" key="1">
    <citation type="submission" date="2021-12" db="EMBL/GenBank/DDBJ databases">
        <authorList>
            <person name="King R."/>
        </authorList>
    </citation>
    <scope>NUCLEOTIDE SEQUENCE</scope>
</reference>
<evidence type="ECO:0000256" key="1">
    <source>
        <dbReference type="SAM" id="MobiDB-lite"/>
    </source>
</evidence>
<sequence>MILTFVICAFIFVNRFCWAFQKITDNQYALMPNLFHLDDYDKCMLLQNRALYCSITFELEPLDAENPSEIWKIVKSVSSVPSNYRHDHLRHGICVPTTCPNTSALSLQDQSEITKDINDCYNNKYENMGLKGNVTKIDCLTYNFSYPIDQYDIIVAVLILFYIGFIIFASVYEEIAKRKSRLQYDEIISKTIGKYLAAFSISKNWKRLTKVDENQELRCLAGIKFFNMIFVVLAHTMLSVFAGGIFNTKFSENLTKNTFNMIIINGTYIIQSFFLISGWLLSYNFFLMFEKRKFRLMYLPMVFVNRYIRLTPVFVVVLAFHCTWLVHLPRGPQWHKAVEWEHHYCRKNWWTNMLYVNNYVDKEHMCMEHTWYLAADTQLFAVSLIILGVVFKIPKYTKLILGFFFAMGVFLPGLVSWVTNSDILTRLYPENLYLLLLETENFHTLYTSAYSNVGGYALGLLSGYVYYKTKDIKINITTFHVLFWWLLTFGSGLFVILIAGIMYNDDFTYTRLEAALYWAFGKNVFVFAVALAIFGATRNLGGIIKKILELRMVQILSRLTYSVYIVHVTLLKYKKAVVRSPSYLSYYTVVYDCFSDLCLSYITGLLLCLLFEMPISALQKIFIPQLSSKSQPNLNDIHSKTNEEEELKTSV</sequence>
<keyword evidence="6" id="KW-1185">Reference proteome</keyword>
<evidence type="ECO:0000313" key="5">
    <source>
        <dbReference type="EMBL" id="CAH0550012.1"/>
    </source>
</evidence>
<gene>
    <name evidence="5" type="ORF">MELIAE_LOCUS2932</name>
</gene>
<dbReference type="GO" id="GO:0016747">
    <property type="term" value="F:acyltransferase activity, transferring groups other than amino-acyl groups"/>
    <property type="evidence" value="ECO:0007669"/>
    <property type="project" value="InterPro"/>
</dbReference>
<dbReference type="EMBL" id="OV121133">
    <property type="protein sequence ID" value="CAH0550012.1"/>
    <property type="molecule type" value="Genomic_DNA"/>
</dbReference>
<dbReference type="InterPro" id="IPR002656">
    <property type="entry name" value="Acyl_transf_3_dom"/>
</dbReference>
<feature type="chain" id="PRO_5040243832" description="Acyltransferase 3 domain-containing protein" evidence="3">
    <location>
        <begin position="20"/>
        <end position="651"/>
    </location>
</feature>
<keyword evidence="3" id="KW-0732">Signal</keyword>
<protein>
    <recommendedName>
        <fullName evidence="4">Acyltransferase 3 domain-containing protein</fullName>
    </recommendedName>
</protein>
<name>A0A9P0AWX3_BRAAE</name>
<evidence type="ECO:0000256" key="3">
    <source>
        <dbReference type="SAM" id="SignalP"/>
    </source>
</evidence>
<evidence type="ECO:0000259" key="4">
    <source>
        <dbReference type="Pfam" id="PF01757"/>
    </source>
</evidence>
<feature type="transmembrane region" description="Helical" evidence="2">
    <location>
        <begin position="266"/>
        <end position="286"/>
    </location>
</feature>
<dbReference type="PANTHER" id="PTHR11161">
    <property type="entry name" value="O-ACYLTRANSFERASE"/>
    <property type="match status" value="1"/>
</dbReference>
<feature type="transmembrane region" description="Helical" evidence="2">
    <location>
        <begin position="515"/>
        <end position="534"/>
    </location>
</feature>
<feature type="transmembrane region" description="Helical" evidence="2">
    <location>
        <begin position="225"/>
        <end position="246"/>
    </location>
</feature>
<dbReference type="PANTHER" id="PTHR11161:SF0">
    <property type="entry name" value="O-ACYLTRANSFERASE LIKE PROTEIN"/>
    <property type="match status" value="1"/>
</dbReference>
<accession>A0A9P0AWX3</accession>
<keyword evidence="2" id="KW-0812">Transmembrane</keyword>
<dbReference type="AlphaFoldDB" id="A0A9P0AWX3"/>
<feature type="transmembrane region" description="Helical" evidence="2">
    <location>
        <begin position="479"/>
        <end position="503"/>
    </location>
</feature>
<keyword evidence="2" id="KW-0472">Membrane</keyword>